<evidence type="ECO:0000259" key="5">
    <source>
        <dbReference type="Pfam" id="PF17863"/>
    </source>
</evidence>
<keyword evidence="1" id="KW-0547">Nucleotide-binding</keyword>
<dbReference type="AlphaFoldDB" id="A0A220UIB7"/>
<dbReference type="InterPro" id="IPR041628">
    <property type="entry name" value="ChlI/MoxR_AAA_lid"/>
</dbReference>
<dbReference type="PIRSF" id="PIRSF002849">
    <property type="entry name" value="AAA_ATPase_chaperone_MoxR_prd"/>
    <property type="match status" value="1"/>
</dbReference>
<dbReference type="Pfam" id="PF17863">
    <property type="entry name" value="AAA_lid_2"/>
    <property type="match status" value="1"/>
</dbReference>
<organism evidence="6 7">
    <name type="scientific">Shewanella bicestrii</name>
    <dbReference type="NCBI Taxonomy" id="2018305"/>
    <lineage>
        <taxon>Bacteria</taxon>
        <taxon>Pseudomonadati</taxon>
        <taxon>Pseudomonadota</taxon>
        <taxon>Gammaproteobacteria</taxon>
        <taxon>Alteromonadales</taxon>
        <taxon>Shewanellaceae</taxon>
        <taxon>Shewanella</taxon>
    </lineage>
</organism>
<proteinExistence type="inferred from homology"/>
<evidence type="ECO:0000259" key="4">
    <source>
        <dbReference type="Pfam" id="PF07726"/>
    </source>
</evidence>
<dbReference type="Gene3D" id="3.40.50.300">
    <property type="entry name" value="P-loop containing nucleotide triphosphate hydrolases"/>
    <property type="match status" value="1"/>
</dbReference>
<feature type="domain" description="ATPase AAA-3" evidence="4">
    <location>
        <begin position="45"/>
        <end position="177"/>
    </location>
</feature>
<evidence type="ECO:0000256" key="1">
    <source>
        <dbReference type="ARBA" id="ARBA00022741"/>
    </source>
</evidence>
<reference evidence="6 7" key="1">
    <citation type="submission" date="2017-07" db="EMBL/GenBank/DDBJ databases">
        <title>Phenotypical and genomic characterization of a clinical isolate of Shewanella bicestrii sp. nov. producing an extended-spectrum beta-lactamase and a new oxacillinase variant.</title>
        <authorList>
            <person name="Jousset A.B."/>
            <person name="Bonnin R.A."/>
            <person name="Girlich D."/>
            <person name="Dabos L."/>
            <person name="Potron A."/>
            <person name="Dortet L."/>
            <person name="Glaser P."/>
            <person name="Naas T."/>
        </authorList>
    </citation>
    <scope>NUCLEOTIDE SEQUENCE [LARGE SCALE GENOMIC DNA]</scope>
    <source>
        <strain evidence="6 7">JAB-1</strain>
    </source>
</reference>
<evidence type="ECO:0000313" key="7">
    <source>
        <dbReference type="Proteomes" id="UP000198367"/>
    </source>
</evidence>
<dbReference type="Pfam" id="PF07726">
    <property type="entry name" value="AAA_3"/>
    <property type="match status" value="1"/>
</dbReference>
<dbReference type="EMBL" id="CP022358">
    <property type="protein sequence ID" value="ASK67907.1"/>
    <property type="molecule type" value="Genomic_DNA"/>
</dbReference>
<gene>
    <name evidence="6" type="ORF">CF168_02985</name>
</gene>
<dbReference type="InterPro" id="IPR027417">
    <property type="entry name" value="P-loop_NTPase"/>
</dbReference>
<evidence type="ECO:0000256" key="2">
    <source>
        <dbReference type="ARBA" id="ARBA00022840"/>
    </source>
</evidence>
<sequence length="333" mass="36276">MEPMANTQTRAHGDILALIEQVESQVVGQRTVIRSLILGLLCSGHVLLEGLPGTAKTRSVKALANALAISFGRIQFTPDLLPSDVTGTEVLHEAEGKSTLRFQPGPVFNQIVLADEINRAPAKVQAALLEAMAEGTITVAGQTHVLPELFMVLATQNPIEQEGTYPLPEAQMDRFLIKASVEYPTKEAERDIVRLVRSEENGVFSAEKPQTITIDPASILKARQQIAAVTLSDMVENYIIDLVMATRQPEQYPQSKLASWLMIGASPRASIALDKCARALAWLNGRDHVLVDDVREVAILVLGHRLSLSYEALADGVNQRDLVHELLDVVSIG</sequence>
<feature type="domain" description="ChlI/MoxR AAA lid" evidence="5">
    <location>
        <begin position="263"/>
        <end position="325"/>
    </location>
</feature>
<keyword evidence="2" id="KW-0067">ATP-binding</keyword>
<dbReference type="GO" id="GO:0005524">
    <property type="term" value="F:ATP binding"/>
    <property type="evidence" value="ECO:0007669"/>
    <property type="project" value="UniProtKB-KW"/>
</dbReference>
<dbReference type="InterPro" id="IPR011703">
    <property type="entry name" value="ATPase_AAA-3"/>
</dbReference>
<dbReference type="PANTHER" id="PTHR42759">
    <property type="entry name" value="MOXR FAMILY PROTEIN"/>
    <property type="match status" value="1"/>
</dbReference>
<dbReference type="RefSeq" id="WP_089066920.1">
    <property type="nucleotide sequence ID" value="NZ_CP022358.1"/>
</dbReference>
<name>A0A220UIB7_9GAMM</name>
<dbReference type="InterPro" id="IPR050764">
    <property type="entry name" value="CbbQ/NirQ/NorQ/GpvN"/>
</dbReference>
<keyword evidence="7" id="KW-1185">Reference proteome</keyword>
<dbReference type="FunFam" id="3.40.50.300:FF:000640">
    <property type="entry name" value="MoxR family ATPase"/>
    <property type="match status" value="1"/>
</dbReference>
<dbReference type="KEGG" id="sbj:CF168_02985"/>
<dbReference type="Gene3D" id="1.10.8.80">
    <property type="entry name" value="Magnesium chelatase subunit I, C-Terminal domain"/>
    <property type="match status" value="1"/>
</dbReference>
<evidence type="ECO:0000313" key="6">
    <source>
        <dbReference type="EMBL" id="ASK67907.1"/>
    </source>
</evidence>
<dbReference type="PANTHER" id="PTHR42759:SF1">
    <property type="entry name" value="MAGNESIUM-CHELATASE SUBUNIT CHLD"/>
    <property type="match status" value="1"/>
</dbReference>
<protein>
    <submittedName>
        <fullName evidence="6">AAA family ATPase</fullName>
    </submittedName>
</protein>
<evidence type="ECO:0000256" key="3">
    <source>
        <dbReference type="ARBA" id="ARBA00061607"/>
    </source>
</evidence>
<dbReference type="GO" id="GO:0016887">
    <property type="term" value="F:ATP hydrolysis activity"/>
    <property type="evidence" value="ECO:0007669"/>
    <property type="project" value="InterPro"/>
</dbReference>
<comment type="similarity">
    <text evidence="3">Belongs to the MoxR family.</text>
</comment>
<dbReference type="SUPFAM" id="SSF52540">
    <property type="entry name" value="P-loop containing nucleoside triphosphate hydrolases"/>
    <property type="match status" value="1"/>
</dbReference>
<dbReference type="Proteomes" id="UP000198367">
    <property type="component" value="Chromosome"/>
</dbReference>
<accession>A0A220UIB7</accession>